<reference evidence="3 4" key="1">
    <citation type="submission" date="2021-04" db="EMBL/GenBank/DDBJ databases">
        <authorList>
            <person name="Ivanova A."/>
        </authorList>
    </citation>
    <scope>NUCLEOTIDE SEQUENCE [LARGE SCALE GENOMIC DNA]</scope>
    <source>
        <strain evidence="3 4">G18</strain>
    </source>
</reference>
<evidence type="ECO:0000313" key="4">
    <source>
        <dbReference type="Proteomes" id="UP000676565"/>
    </source>
</evidence>
<evidence type="ECO:0000313" key="3">
    <source>
        <dbReference type="EMBL" id="MBP3959568.1"/>
    </source>
</evidence>
<evidence type="ECO:0008006" key="5">
    <source>
        <dbReference type="Google" id="ProtNLM"/>
    </source>
</evidence>
<feature type="compositionally biased region" description="Pro residues" evidence="1">
    <location>
        <begin position="61"/>
        <end position="74"/>
    </location>
</feature>
<keyword evidence="2" id="KW-1133">Transmembrane helix</keyword>
<evidence type="ECO:0000256" key="2">
    <source>
        <dbReference type="SAM" id="Phobius"/>
    </source>
</evidence>
<protein>
    <recommendedName>
        <fullName evidence="5">DUF4178 domain-containing protein</fullName>
    </recommendedName>
</protein>
<evidence type="ECO:0000256" key="1">
    <source>
        <dbReference type="SAM" id="MobiDB-lite"/>
    </source>
</evidence>
<dbReference type="RefSeq" id="WP_210660263.1">
    <property type="nucleotide sequence ID" value="NZ_JAGKQQ010000001.1"/>
</dbReference>
<dbReference type="Proteomes" id="UP000676565">
    <property type="component" value="Unassembled WGS sequence"/>
</dbReference>
<name>A0ABS5C0Y2_9BACT</name>
<dbReference type="EMBL" id="JAGKQQ010000001">
    <property type="protein sequence ID" value="MBP3959568.1"/>
    <property type="molecule type" value="Genomic_DNA"/>
</dbReference>
<organism evidence="3 4">
    <name type="scientific">Gemmata palustris</name>
    <dbReference type="NCBI Taxonomy" id="2822762"/>
    <lineage>
        <taxon>Bacteria</taxon>
        <taxon>Pseudomonadati</taxon>
        <taxon>Planctomycetota</taxon>
        <taxon>Planctomycetia</taxon>
        <taxon>Gemmatales</taxon>
        <taxon>Gemmataceae</taxon>
        <taxon>Gemmata</taxon>
    </lineage>
</organism>
<feature type="region of interest" description="Disordered" evidence="1">
    <location>
        <begin position="41"/>
        <end position="83"/>
    </location>
</feature>
<keyword evidence="2" id="KW-0472">Membrane</keyword>
<gene>
    <name evidence="3" type="ORF">J8F10_30355</name>
</gene>
<proteinExistence type="predicted"/>
<feature type="transmembrane region" description="Helical" evidence="2">
    <location>
        <begin position="157"/>
        <end position="178"/>
    </location>
</feature>
<accession>A0ABS5C0Y2</accession>
<sequence>MSLVVRCPACRGASRVPVDAIGQMVGCPRCQSPFVAEEDAPAAPLPSRAHNSPVRANSKPRPAPEVPVRSPPRPSAAIPIAPPRRLRPELTREELVAPAPGSAPVLAIEVPDPEHDPHSRPVAGLPVSVLVGFALMPFGIPLLWFVGPLVTGKEASLSLAVPVSLAIAASALCLGVVYTIDWTAATRIKGVLMLVGLSYLSASGLFFLKKDLMDRVQKFFSVTPEWHWVRTEDKGWHVRMPFPAVVDRETQPLPGLARMSEVRRARYEPKGQEGPAYEYYFGAGPANPNVGDSADGWLGRIREGMWFVRVDRELKDRGGKLVEGGRSIAHPLAPDSNGRQWMFELGGTGGTVRIVQVFIIEGRVYYLSAEGPELVASDDPAERFFGSFEPLPRK</sequence>
<feature type="transmembrane region" description="Helical" evidence="2">
    <location>
        <begin position="190"/>
        <end position="208"/>
    </location>
</feature>
<comment type="caution">
    <text evidence="3">The sequence shown here is derived from an EMBL/GenBank/DDBJ whole genome shotgun (WGS) entry which is preliminary data.</text>
</comment>
<feature type="transmembrane region" description="Helical" evidence="2">
    <location>
        <begin position="123"/>
        <end position="145"/>
    </location>
</feature>
<keyword evidence="4" id="KW-1185">Reference proteome</keyword>
<keyword evidence="2" id="KW-0812">Transmembrane</keyword>